<keyword evidence="7 9" id="KW-0594">Phospholipid biosynthesis</keyword>
<reference evidence="11 12" key="1">
    <citation type="submission" date="2018-08" db="EMBL/GenBank/DDBJ databases">
        <title>Recombination of ecologically and evolutionarily significant loci maintains genetic cohesion in the Pseudomonas syringae species complex.</title>
        <authorList>
            <person name="Dillon M."/>
            <person name="Thakur S."/>
            <person name="Almeida R.N.D."/>
            <person name="Weir B.S."/>
            <person name="Guttman D.S."/>
        </authorList>
    </citation>
    <scope>NUCLEOTIDE SEQUENCE [LARGE SCALE GENOMIC DNA]</scope>
    <source>
        <strain evidence="11 12">ICMP 2732</strain>
    </source>
</reference>
<keyword evidence="2 9" id="KW-0444">Lipid biosynthesis</keyword>
<dbReference type="InterPro" id="IPR001736">
    <property type="entry name" value="PLipase_D/transphosphatidylase"/>
</dbReference>
<dbReference type="SMART" id="SM00155">
    <property type="entry name" value="PLDc"/>
    <property type="match status" value="2"/>
</dbReference>
<dbReference type="InterPro" id="IPR025202">
    <property type="entry name" value="PLD-like_dom"/>
</dbReference>
<dbReference type="EMBL" id="RBPY01000094">
    <property type="protein sequence ID" value="RMO77470.1"/>
    <property type="molecule type" value="Genomic_DNA"/>
</dbReference>
<feature type="active site" evidence="9">
    <location>
        <position position="365"/>
    </location>
</feature>
<evidence type="ECO:0000313" key="11">
    <source>
        <dbReference type="EMBL" id="RMO77470.1"/>
    </source>
</evidence>
<dbReference type="NCBIfam" id="NF008427">
    <property type="entry name" value="PRK11263.1"/>
    <property type="match status" value="1"/>
</dbReference>
<name>A0A3M5TJ08_9PSED</name>
<evidence type="ECO:0000256" key="1">
    <source>
        <dbReference type="ARBA" id="ARBA00022475"/>
    </source>
</evidence>
<comment type="catalytic activity">
    <reaction evidence="9">
        <text>2 a 1,2-diacyl-sn-glycero-3-phospho-(1'-sn-glycerol) = a cardiolipin + glycerol</text>
        <dbReference type="Rhea" id="RHEA:31451"/>
        <dbReference type="ChEBI" id="CHEBI:17754"/>
        <dbReference type="ChEBI" id="CHEBI:62237"/>
        <dbReference type="ChEBI" id="CHEBI:64716"/>
    </reaction>
</comment>
<dbReference type="SUPFAM" id="SSF56024">
    <property type="entry name" value="Phospholipase D/nuclease"/>
    <property type="match status" value="2"/>
</dbReference>
<organism evidence="11 12">
    <name type="scientific">Pseudomonas syringae pv. primulae</name>
    <dbReference type="NCBI Taxonomy" id="251707"/>
    <lineage>
        <taxon>Bacteria</taxon>
        <taxon>Pseudomonadati</taxon>
        <taxon>Pseudomonadota</taxon>
        <taxon>Gammaproteobacteria</taxon>
        <taxon>Pseudomonadales</taxon>
        <taxon>Pseudomonadaceae</taxon>
        <taxon>Pseudomonas</taxon>
    </lineage>
</organism>
<dbReference type="AlphaFoldDB" id="A0A3M5TJ08"/>
<evidence type="ECO:0000256" key="3">
    <source>
        <dbReference type="ARBA" id="ARBA00022679"/>
    </source>
</evidence>
<dbReference type="CDD" id="cd09159">
    <property type="entry name" value="PLDc_ybhO_like_2"/>
    <property type="match status" value="1"/>
</dbReference>
<keyword evidence="1 9" id="KW-1003">Cell membrane</keyword>
<dbReference type="GO" id="GO:0008808">
    <property type="term" value="F:cardiolipin synthase activity"/>
    <property type="evidence" value="ECO:0007669"/>
    <property type="project" value="InterPro"/>
</dbReference>
<feature type="domain" description="PLD phosphodiesterase" evidence="10">
    <location>
        <begin position="185"/>
        <end position="212"/>
    </location>
</feature>
<proteinExistence type="inferred from homology"/>
<feature type="active site" evidence="9">
    <location>
        <position position="192"/>
    </location>
</feature>
<accession>A0A3M5TJ08</accession>
<keyword evidence="3 9" id="KW-0808">Transferase</keyword>
<dbReference type="Gene3D" id="3.30.870.10">
    <property type="entry name" value="Endonuclease Chain A"/>
    <property type="match status" value="2"/>
</dbReference>
<comment type="function">
    <text evidence="9">Catalyzes the phosphatidyl group transfer from one phosphatidylglycerol molecule to another to form cardiolipin (CL) (diphosphatidylglycerol) and glycerol.</text>
</comment>
<dbReference type="HAMAP" id="MF_01917">
    <property type="entry name" value="Cardiolipin_synth_ClsB"/>
    <property type="match status" value="1"/>
</dbReference>
<dbReference type="EC" id="2.7.8.-" evidence="9"/>
<evidence type="ECO:0000256" key="6">
    <source>
        <dbReference type="ARBA" id="ARBA00023136"/>
    </source>
</evidence>
<feature type="active site" evidence="9">
    <location>
        <position position="370"/>
    </location>
</feature>
<keyword evidence="6 9" id="KW-0472">Membrane</keyword>
<evidence type="ECO:0000259" key="10">
    <source>
        <dbReference type="PROSITE" id="PS50035"/>
    </source>
</evidence>
<dbReference type="GO" id="GO:0005886">
    <property type="term" value="C:plasma membrane"/>
    <property type="evidence" value="ECO:0007669"/>
    <property type="project" value="UniProtKB-SubCell"/>
</dbReference>
<evidence type="ECO:0000256" key="7">
    <source>
        <dbReference type="ARBA" id="ARBA00023209"/>
    </source>
</evidence>
<evidence type="ECO:0000313" key="12">
    <source>
        <dbReference type="Proteomes" id="UP000281350"/>
    </source>
</evidence>
<gene>
    <name evidence="9" type="primary">clsB</name>
    <name evidence="11" type="ORF">ALQ36_100292</name>
</gene>
<evidence type="ECO:0000256" key="4">
    <source>
        <dbReference type="ARBA" id="ARBA00022737"/>
    </source>
</evidence>
<comment type="caution">
    <text evidence="11">The sequence shown here is derived from an EMBL/GenBank/DDBJ whole genome shotgun (WGS) entry which is preliminary data.</text>
</comment>
<feature type="domain" description="PLD phosphodiesterase" evidence="10">
    <location>
        <begin position="358"/>
        <end position="385"/>
    </location>
</feature>
<dbReference type="Pfam" id="PF13091">
    <property type="entry name" value="PLDc_2"/>
    <property type="match status" value="2"/>
</dbReference>
<dbReference type="GO" id="GO:0032049">
    <property type="term" value="P:cardiolipin biosynthetic process"/>
    <property type="evidence" value="ECO:0007669"/>
    <property type="project" value="InterPro"/>
</dbReference>
<evidence type="ECO:0000256" key="9">
    <source>
        <dbReference type="HAMAP-Rule" id="MF_01917"/>
    </source>
</evidence>
<dbReference type="PANTHER" id="PTHR21248:SF23">
    <property type="entry name" value="CARDIOLIPIN SYNTHASE B"/>
    <property type="match status" value="1"/>
</dbReference>
<evidence type="ECO:0000256" key="8">
    <source>
        <dbReference type="ARBA" id="ARBA00023264"/>
    </source>
</evidence>
<keyword evidence="8 9" id="KW-1208">Phospholipid metabolism</keyword>
<feature type="active site" evidence="9">
    <location>
        <position position="363"/>
    </location>
</feature>
<feature type="active site" evidence="9">
    <location>
        <position position="197"/>
    </location>
</feature>
<dbReference type="CDD" id="cd09110">
    <property type="entry name" value="PLDc_CLS_1"/>
    <property type="match status" value="1"/>
</dbReference>
<dbReference type="PANTHER" id="PTHR21248">
    <property type="entry name" value="CARDIOLIPIN SYNTHASE"/>
    <property type="match status" value="1"/>
</dbReference>
<feature type="active site" evidence="9">
    <location>
        <position position="190"/>
    </location>
</feature>
<comment type="similarity">
    <text evidence="9">Belongs to the phospholipase D family. Cardiolipin synthase subfamily. ClsB sub-subfamily.</text>
</comment>
<comment type="subcellular location">
    <subcellularLocation>
        <location evidence="9">Cell membrane</location>
        <topology evidence="9">Peripheral membrane protein</topology>
    </subcellularLocation>
</comment>
<dbReference type="PROSITE" id="PS50035">
    <property type="entry name" value="PLD"/>
    <property type="match status" value="2"/>
</dbReference>
<sequence>MASACRCLVAGHWAARGICAALRRSGEKFSGPLAAAPAGPDLCAQRDFPQAESIVQSTVVPSIRSCAAGGGGDPMNDTKTPWCDGNSVELLINGEDFFTRVFECIRAARKEVLIETFIIFEDRIGEGLQQALLQAAANGANVVVTVDDYGTSDLSSTFVRTMIDAGIQIQLFDPRPRFMGMRTNLFRRLHRKVVVIDGELGFIGGINYSVDHMTDTGLTAKQDYAVLVRGPIVGHIHQSAMSMLSKAVRAKLTPTPLKLDRAGDAQMLLAERDNGEHTTDIEEQYLEAIRGATQRITLANAYFFPSYRFLRELRNASRRGVKVTLILQGQPDMPFVRVCSRLTYTYLLRDGVVIHEYKQRALHGKVALIDQDWSTVGSSNLDPLSLALNLEANLFIRDKALNQHLQDHLMELAAAHSTQMSLKGAARGQWWRAPMIVLSFFFLRRFPAIAGLFPVHGVRLKPLRAGDVVPEAKVIEQQQNNHPLAQEKTL</sequence>
<evidence type="ECO:0000256" key="5">
    <source>
        <dbReference type="ARBA" id="ARBA00023098"/>
    </source>
</evidence>
<keyword evidence="4" id="KW-0677">Repeat</keyword>
<keyword evidence="5 9" id="KW-0443">Lipid metabolism</keyword>
<dbReference type="InterPro" id="IPR030872">
    <property type="entry name" value="Cardiolipin_synth_ClsB"/>
</dbReference>
<evidence type="ECO:0000256" key="2">
    <source>
        <dbReference type="ARBA" id="ARBA00022516"/>
    </source>
</evidence>
<protein>
    <recommendedName>
        <fullName evidence="9">Cardiolipin synthase B</fullName>
        <shortName evidence="9">CL synthase</shortName>
        <ecNumber evidence="9">2.7.8.-</ecNumber>
    </recommendedName>
</protein>
<dbReference type="Proteomes" id="UP000281350">
    <property type="component" value="Unassembled WGS sequence"/>
</dbReference>